<dbReference type="Gene3D" id="3.90.79.10">
    <property type="entry name" value="Nucleoside Triphosphate Pyrophosphohydrolase"/>
    <property type="match status" value="1"/>
</dbReference>
<dbReference type="KEGG" id="phm:PSMK_14600"/>
<name>I0IED1_PHYMF</name>
<sequence>MPPRPPLHLAGVVSALLPWFRRHRRAMPWRAEPGQAADPYRVLVSEAMLQQTRVETVERYFERFVSLFPDAASLAAAGEQEVLAAWAGLGYYRRARNLHAAAKAVVAEHGGAVPRTAEQLLGLPGVGRYTAGAVASIAFGEPAPILDGNVMRVLARLHAIEEPVDRPATQKRLWAEAAALVRAAADRGAQSGDGEAVRNFNQALMELGALVCTPKRPSCLACPLREACRSAGTARAERLPRKTPKKAPQRVTHEVLAIERGGAWLFEQRPATGMWAGMWQMPTREDGAADADWARERLGLAVRINDGEPGVFEHATTHRLVGFRVRTGRTVGGRLRPGAGVWRKPGTRSFAQLPVARPVQRIVAMVAAQPGRESGV</sequence>
<dbReference type="GO" id="GO:0032357">
    <property type="term" value="F:oxidized purine DNA binding"/>
    <property type="evidence" value="ECO:0007669"/>
    <property type="project" value="TreeGrafter"/>
</dbReference>
<evidence type="ECO:0000256" key="13">
    <source>
        <dbReference type="ARBA" id="ARBA00023295"/>
    </source>
</evidence>
<dbReference type="eggNOG" id="COG1194">
    <property type="taxonomic scope" value="Bacteria"/>
</dbReference>
<dbReference type="InterPro" id="IPR011257">
    <property type="entry name" value="DNA_glycosylase"/>
</dbReference>
<dbReference type="SMART" id="SM00525">
    <property type="entry name" value="FES"/>
    <property type="match status" value="1"/>
</dbReference>
<evidence type="ECO:0000313" key="17">
    <source>
        <dbReference type="Proteomes" id="UP000007881"/>
    </source>
</evidence>
<evidence type="ECO:0000256" key="8">
    <source>
        <dbReference type="ARBA" id="ARBA00022763"/>
    </source>
</evidence>
<dbReference type="GO" id="GO:0006298">
    <property type="term" value="P:mismatch repair"/>
    <property type="evidence" value="ECO:0007669"/>
    <property type="project" value="TreeGrafter"/>
</dbReference>
<dbReference type="SMART" id="SM00478">
    <property type="entry name" value="ENDO3c"/>
    <property type="match status" value="1"/>
</dbReference>
<dbReference type="Gene3D" id="1.10.340.30">
    <property type="entry name" value="Hypothetical protein, domain 2"/>
    <property type="match status" value="1"/>
</dbReference>
<evidence type="ECO:0000259" key="15">
    <source>
        <dbReference type="SMART" id="SM00478"/>
    </source>
</evidence>
<dbReference type="CDD" id="cd03431">
    <property type="entry name" value="NUDIX_DNA_Glycosylase_C-MutY"/>
    <property type="match status" value="1"/>
</dbReference>
<evidence type="ECO:0000256" key="4">
    <source>
        <dbReference type="ARBA" id="ARBA00012045"/>
    </source>
</evidence>
<dbReference type="InterPro" id="IPR005760">
    <property type="entry name" value="A/G_AdeGlyc_MutY"/>
</dbReference>
<dbReference type="GO" id="GO:0000701">
    <property type="term" value="F:purine-specific mismatch base pair DNA N-glycosylase activity"/>
    <property type="evidence" value="ECO:0007669"/>
    <property type="project" value="UniProtKB-EC"/>
</dbReference>
<dbReference type="EC" id="3.2.2.31" evidence="4 14"/>
<dbReference type="GO" id="GO:0035485">
    <property type="term" value="F:adenine/guanine mispair binding"/>
    <property type="evidence" value="ECO:0007669"/>
    <property type="project" value="TreeGrafter"/>
</dbReference>
<dbReference type="CDD" id="cd00056">
    <property type="entry name" value="ENDO3c"/>
    <property type="match status" value="1"/>
</dbReference>
<dbReference type="GO" id="GO:0034039">
    <property type="term" value="F:8-oxo-7,8-dihydroguanine DNA N-glycosylase activity"/>
    <property type="evidence" value="ECO:0007669"/>
    <property type="project" value="TreeGrafter"/>
</dbReference>
<dbReference type="STRING" id="1142394.PSMK_14600"/>
<dbReference type="InterPro" id="IPR000445">
    <property type="entry name" value="HhH_motif"/>
</dbReference>
<dbReference type="Gene3D" id="1.10.1670.10">
    <property type="entry name" value="Helix-hairpin-Helix base-excision DNA repair enzymes (C-terminal)"/>
    <property type="match status" value="1"/>
</dbReference>
<evidence type="ECO:0000256" key="6">
    <source>
        <dbReference type="ARBA" id="ARBA00022485"/>
    </source>
</evidence>
<organism evidence="16 17">
    <name type="scientific">Phycisphaera mikurensis (strain NBRC 102666 / KCTC 22515 / FYK2301M01)</name>
    <dbReference type="NCBI Taxonomy" id="1142394"/>
    <lineage>
        <taxon>Bacteria</taxon>
        <taxon>Pseudomonadati</taxon>
        <taxon>Planctomycetota</taxon>
        <taxon>Phycisphaerae</taxon>
        <taxon>Phycisphaerales</taxon>
        <taxon>Phycisphaeraceae</taxon>
        <taxon>Phycisphaera</taxon>
    </lineage>
</organism>
<evidence type="ECO:0000256" key="1">
    <source>
        <dbReference type="ARBA" id="ARBA00000843"/>
    </source>
</evidence>
<dbReference type="SUPFAM" id="SSF48150">
    <property type="entry name" value="DNA-glycosylase"/>
    <property type="match status" value="1"/>
</dbReference>
<comment type="catalytic activity">
    <reaction evidence="1 14">
        <text>Hydrolyzes free adenine bases from 7,8-dihydro-8-oxoguanine:adenine mismatched double-stranded DNA, leaving an apurinic site.</text>
        <dbReference type="EC" id="3.2.2.31"/>
    </reaction>
</comment>
<dbReference type="FunFam" id="1.10.340.30:FF:000002">
    <property type="entry name" value="Adenine DNA glycosylase"/>
    <property type="match status" value="1"/>
</dbReference>
<dbReference type="PROSITE" id="PS01155">
    <property type="entry name" value="ENDONUCLEASE_III_2"/>
    <property type="match status" value="1"/>
</dbReference>
<dbReference type="InterPro" id="IPR003651">
    <property type="entry name" value="Endonuclease3_FeS-loop_motif"/>
</dbReference>
<dbReference type="OrthoDB" id="9802365at2"/>
<dbReference type="Pfam" id="PF00633">
    <property type="entry name" value="HHH"/>
    <property type="match status" value="1"/>
</dbReference>
<reference evidence="16 17" key="1">
    <citation type="submission" date="2012-02" db="EMBL/GenBank/DDBJ databases">
        <title>Complete genome sequence of Phycisphaera mikurensis NBRC 102666.</title>
        <authorList>
            <person name="Ankai A."/>
            <person name="Hosoyama A."/>
            <person name="Terui Y."/>
            <person name="Sekine M."/>
            <person name="Fukai R."/>
            <person name="Kato Y."/>
            <person name="Nakamura S."/>
            <person name="Yamada-Narita S."/>
            <person name="Kawakoshi A."/>
            <person name="Fukunaga Y."/>
            <person name="Yamazaki S."/>
            <person name="Fujita N."/>
        </authorList>
    </citation>
    <scope>NUCLEOTIDE SEQUENCE [LARGE SCALE GENOMIC DNA]</scope>
    <source>
        <strain evidence="17">NBRC 102666 / KCTC 22515 / FYK2301M01</strain>
    </source>
</reference>
<dbReference type="AlphaFoldDB" id="I0IED1"/>
<dbReference type="InterPro" id="IPR023170">
    <property type="entry name" value="HhH_base_excis_C"/>
</dbReference>
<evidence type="ECO:0000313" key="16">
    <source>
        <dbReference type="EMBL" id="BAM03619.1"/>
    </source>
</evidence>
<dbReference type="InterPro" id="IPR044298">
    <property type="entry name" value="MIG/MutY"/>
</dbReference>
<keyword evidence="12" id="KW-0234">DNA repair</keyword>
<keyword evidence="9 16" id="KW-0378">Hydrolase</keyword>
<comment type="cofactor">
    <cofactor evidence="14">
        <name>[4Fe-4S] cluster</name>
        <dbReference type="ChEBI" id="CHEBI:49883"/>
    </cofactor>
    <text evidence="14">Binds 1 [4Fe-4S] cluster.</text>
</comment>
<evidence type="ECO:0000256" key="14">
    <source>
        <dbReference type="RuleBase" id="RU365096"/>
    </source>
</evidence>
<evidence type="ECO:0000256" key="7">
    <source>
        <dbReference type="ARBA" id="ARBA00022723"/>
    </source>
</evidence>
<dbReference type="HOGENOM" id="CLU_012862_0_2_0"/>
<dbReference type="GO" id="GO:0006284">
    <property type="term" value="P:base-excision repair"/>
    <property type="evidence" value="ECO:0007669"/>
    <property type="project" value="UniProtKB-UniRule"/>
</dbReference>
<dbReference type="InterPro" id="IPR015797">
    <property type="entry name" value="NUDIX_hydrolase-like_dom_sf"/>
</dbReference>
<keyword evidence="6" id="KW-0004">4Fe-4S</keyword>
<dbReference type="PANTHER" id="PTHR42944">
    <property type="entry name" value="ADENINE DNA GLYCOSYLASE"/>
    <property type="match status" value="1"/>
</dbReference>
<dbReference type="Pfam" id="PF00730">
    <property type="entry name" value="HhH-GPD"/>
    <property type="match status" value="1"/>
</dbReference>
<keyword evidence="7" id="KW-0479">Metal-binding</keyword>
<dbReference type="GO" id="GO:0051539">
    <property type="term" value="F:4 iron, 4 sulfur cluster binding"/>
    <property type="evidence" value="ECO:0007669"/>
    <property type="project" value="UniProtKB-UniRule"/>
</dbReference>
<evidence type="ECO:0000256" key="11">
    <source>
        <dbReference type="ARBA" id="ARBA00023014"/>
    </source>
</evidence>
<evidence type="ECO:0000256" key="10">
    <source>
        <dbReference type="ARBA" id="ARBA00023004"/>
    </source>
</evidence>
<evidence type="ECO:0000256" key="5">
    <source>
        <dbReference type="ARBA" id="ARBA00022023"/>
    </source>
</evidence>
<dbReference type="SUPFAM" id="SSF55811">
    <property type="entry name" value="Nudix"/>
    <property type="match status" value="1"/>
</dbReference>
<gene>
    <name evidence="16" type="primary">mutY</name>
    <name evidence="16" type="ordered locus">PSMK_14600</name>
</gene>
<dbReference type="InterPro" id="IPR003265">
    <property type="entry name" value="HhH-GPD_domain"/>
</dbReference>
<keyword evidence="8 14" id="KW-0227">DNA damage</keyword>
<evidence type="ECO:0000256" key="3">
    <source>
        <dbReference type="ARBA" id="ARBA00008343"/>
    </source>
</evidence>
<comment type="similarity">
    <text evidence="3 14">Belongs to the Nth/MutY family.</text>
</comment>
<evidence type="ECO:0000256" key="2">
    <source>
        <dbReference type="ARBA" id="ARBA00002933"/>
    </source>
</evidence>
<dbReference type="InterPro" id="IPR004036">
    <property type="entry name" value="Endonuclease-III-like_CS2"/>
</dbReference>
<dbReference type="GO" id="GO:0046872">
    <property type="term" value="F:metal ion binding"/>
    <property type="evidence" value="ECO:0007669"/>
    <property type="project" value="UniProtKB-UniRule"/>
</dbReference>
<accession>I0IED1</accession>
<keyword evidence="13 14" id="KW-0326">Glycosidase</keyword>
<feature type="domain" description="HhH-GPD" evidence="15">
    <location>
        <begin position="48"/>
        <end position="210"/>
    </location>
</feature>
<dbReference type="PATRIC" id="fig|1142394.8.peg.1501"/>
<keyword evidence="11" id="KW-0411">Iron-sulfur</keyword>
<protein>
    <recommendedName>
        <fullName evidence="5 14">Adenine DNA glycosylase</fullName>
        <ecNumber evidence="4 14">3.2.2.31</ecNumber>
    </recommendedName>
</protein>
<evidence type="ECO:0000256" key="12">
    <source>
        <dbReference type="ARBA" id="ARBA00023204"/>
    </source>
</evidence>
<proteinExistence type="inferred from homology"/>
<dbReference type="RefSeq" id="WP_014436837.1">
    <property type="nucleotide sequence ID" value="NC_017080.1"/>
</dbReference>
<dbReference type="NCBIfam" id="TIGR01084">
    <property type="entry name" value="mutY"/>
    <property type="match status" value="1"/>
</dbReference>
<comment type="function">
    <text evidence="2">Adenine glycosylase active on G-A mispairs. MutY also corrects error-prone DNA synthesis past GO lesions which are due to the oxidatively damaged form of guanine: 7,8-dihydro-8-oxoguanine (8-oxo-dGTP).</text>
</comment>
<dbReference type="EMBL" id="AP012338">
    <property type="protein sequence ID" value="BAM03619.1"/>
    <property type="molecule type" value="Genomic_DNA"/>
</dbReference>
<dbReference type="Proteomes" id="UP000007881">
    <property type="component" value="Chromosome"/>
</dbReference>
<dbReference type="PANTHER" id="PTHR42944:SF1">
    <property type="entry name" value="ADENINE DNA GLYCOSYLASE"/>
    <property type="match status" value="1"/>
</dbReference>
<evidence type="ECO:0000256" key="9">
    <source>
        <dbReference type="ARBA" id="ARBA00022801"/>
    </source>
</evidence>
<keyword evidence="10 14" id="KW-0408">Iron</keyword>
<dbReference type="Pfam" id="PF14815">
    <property type="entry name" value="NUDIX_4"/>
    <property type="match status" value="1"/>
</dbReference>
<dbReference type="InterPro" id="IPR029119">
    <property type="entry name" value="MutY_C"/>
</dbReference>
<keyword evidence="17" id="KW-1185">Reference proteome</keyword>